<protein>
    <submittedName>
        <fullName evidence="2">Type II toxin-antitoxin system RelE/ParE family toxin</fullName>
    </submittedName>
</protein>
<keyword evidence="1" id="KW-1277">Toxin-antitoxin system</keyword>
<dbReference type="Proteomes" id="UP000290218">
    <property type="component" value="Unassembled WGS sequence"/>
</dbReference>
<dbReference type="EMBL" id="SDHX01000001">
    <property type="protein sequence ID" value="RXK55517.1"/>
    <property type="molecule type" value="Genomic_DNA"/>
</dbReference>
<evidence type="ECO:0000313" key="2">
    <source>
        <dbReference type="EMBL" id="RXK55517.1"/>
    </source>
</evidence>
<dbReference type="AlphaFoldDB" id="A0A4Q1C943"/>
<comment type="caution">
    <text evidence="2">The sequence shown here is derived from an EMBL/GenBank/DDBJ whole genome shotgun (WGS) entry which is preliminary data.</text>
</comment>
<dbReference type="OrthoDB" id="9809155at2"/>
<gene>
    <name evidence="2" type="ORF">ESB00_06400</name>
</gene>
<dbReference type="InterPro" id="IPR007712">
    <property type="entry name" value="RelE/ParE_toxin"/>
</dbReference>
<organism evidence="2 3">
    <name type="scientific">Oleiharenicola lentus</name>
    <dbReference type="NCBI Taxonomy" id="2508720"/>
    <lineage>
        <taxon>Bacteria</taxon>
        <taxon>Pseudomonadati</taxon>
        <taxon>Verrucomicrobiota</taxon>
        <taxon>Opitutia</taxon>
        <taxon>Opitutales</taxon>
        <taxon>Opitutaceae</taxon>
        <taxon>Oleiharenicola</taxon>
    </lineage>
</organism>
<dbReference type="Pfam" id="PF05016">
    <property type="entry name" value="ParE_toxin"/>
    <property type="match status" value="1"/>
</dbReference>
<proteinExistence type="predicted"/>
<accession>A0A4Q1C943</accession>
<keyword evidence="3" id="KW-1185">Reference proteome</keyword>
<dbReference type="Gene3D" id="3.30.2310.20">
    <property type="entry name" value="RelE-like"/>
    <property type="match status" value="1"/>
</dbReference>
<sequence length="99" mass="11809">MRIVLHPEADREFAEAALYYETKRPGLGADFILAVDEAVADLRDFPYRWRIIEDGVRRGLIRRFPYAFYYWEKLAGEELEILSISHSKRHPLHWLGRYV</sequence>
<dbReference type="InterPro" id="IPR035093">
    <property type="entry name" value="RelE/ParE_toxin_dom_sf"/>
</dbReference>
<evidence type="ECO:0000313" key="3">
    <source>
        <dbReference type="Proteomes" id="UP000290218"/>
    </source>
</evidence>
<reference evidence="2 3" key="1">
    <citation type="submission" date="2019-01" db="EMBL/GenBank/DDBJ databases">
        <title>Lacunisphaera sp. strain TWA-58.</title>
        <authorList>
            <person name="Chen W.-M."/>
        </authorList>
    </citation>
    <scope>NUCLEOTIDE SEQUENCE [LARGE SCALE GENOMIC DNA]</scope>
    <source>
        <strain evidence="2 3">TWA-58</strain>
    </source>
</reference>
<dbReference type="RefSeq" id="WP_129046882.1">
    <property type="nucleotide sequence ID" value="NZ_SDHX01000001.1"/>
</dbReference>
<evidence type="ECO:0000256" key="1">
    <source>
        <dbReference type="ARBA" id="ARBA00022649"/>
    </source>
</evidence>
<name>A0A4Q1C943_9BACT</name>